<dbReference type="Gene3D" id="3.60.15.10">
    <property type="entry name" value="Ribonuclease Z/Hydroxyacylglutathione hydrolase-like"/>
    <property type="match status" value="1"/>
</dbReference>
<dbReference type="CDD" id="cd07719">
    <property type="entry name" value="arylsulfatase_AtsA-like_MBL-fold"/>
    <property type="match status" value="1"/>
</dbReference>
<reference evidence="4 5" key="1">
    <citation type="submission" date="2023-07" db="EMBL/GenBank/DDBJ databases">
        <title>Genomic Encyclopedia of Type Strains, Phase IV (KMG-IV): sequencing the most valuable type-strain genomes for metagenomic binning, comparative biology and taxonomic classification.</title>
        <authorList>
            <person name="Goeker M."/>
        </authorList>
    </citation>
    <scope>NUCLEOTIDE SEQUENCE [LARGE SCALE GENOMIC DNA]</scope>
    <source>
        <strain evidence="4 5">DSM 1111</strain>
    </source>
</reference>
<evidence type="ECO:0000256" key="1">
    <source>
        <dbReference type="ARBA" id="ARBA00022801"/>
    </source>
</evidence>
<dbReference type="InterPro" id="IPR044094">
    <property type="entry name" value="AtsA-like_MBL-fold"/>
</dbReference>
<sequence length="313" mass="32883">MRTILTAFALSAFIAAPAWADTSFTILGSNGGPIARMDRSQPANLLAVNGRLTLVDVGDGVAGRLAGKRLRLNQVDDVLISHLHFDHVGGLLAVLGLRFQTDASKPLNIYGPPGTRVLVDGLLAGMAPSMEAGYGLEDAPVVKPETLVQVTEVDGGDSFKIGDTTVSTVTNTHYGHMAGSEEPKHGSLSFRFDTPDRSIVYTGDTGWSDDVVTLSKGADLLVAELIDMPSMEVQMARIVAPEVLPGVLKHLSEHHITPAQVGEMASAAGVKKVVATHLVAGGPITPAETEAWTAQIAGSFKGEILISQDLGDY</sequence>
<gene>
    <name evidence="4" type="ORF">J2045_002703</name>
</gene>
<dbReference type="Pfam" id="PF12706">
    <property type="entry name" value="Lactamase_B_2"/>
    <property type="match status" value="1"/>
</dbReference>
<dbReference type="SUPFAM" id="SSF56281">
    <property type="entry name" value="Metallo-hydrolase/oxidoreductase"/>
    <property type="match status" value="1"/>
</dbReference>
<evidence type="ECO:0000313" key="4">
    <source>
        <dbReference type="EMBL" id="MDQ0421663.1"/>
    </source>
</evidence>
<dbReference type="Proteomes" id="UP001238496">
    <property type="component" value="Unassembled WGS sequence"/>
</dbReference>
<dbReference type="EMBL" id="JAUSUW010000007">
    <property type="protein sequence ID" value="MDQ0421663.1"/>
    <property type="molecule type" value="Genomic_DNA"/>
</dbReference>
<evidence type="ECO:0000256" key="2">
    <source>
        <dbReference type="SAM" id="SignalP"/>
    </source>
</evidence>
<accession>A0ABU0G8N9</accession>
<dbReference type="PANTHER" id="PTHR46018:SF2">
    <property type="entry name" value="ZINC PHOSPHODIESTERASE ELAC PROTEIN 1"/>
    <property type="match status" value="1"/>
</dbReference>
<name>A0ABU0G8N9_9HYPH</name>
<evidence type="ECO:0000259" key="3">
    <source>
        <dbReference type="SMART" id="SM00849"/>
    </source>
</evidence>
<keyword evidence="2" id="KW-0732">Signal</keyword>
<dbReference type="InterPro" id="IPR001279">
    <property type="entry name" value="Metallo-B-lactamas"/>
</dbReference>
<feature type="signal peptide" evidence="2">
    <location>
        <begin position="1"/>
        <end position="20"/>
    </location>
</feature>
<feature type="chain" id="PRO_5047100092" evidence="2">
    <location>
        <begin position="21"/>
        <end position="313"/>
    </location>
</feature>
<evidence type="ECO:0000313" key="5">
    <source>
        <dbReference type="Proteomes" id="UP001238496"/>
    </source>
</evidence>
<keyword evidence="5" id="KW-1185">Reference proteome</keyword>
<organism evidence="4 5">
    <name type="scientific">Peteryoungia aggregata LMG 23059</name>
    <dbReference type="NCBI Taxonomy" id="1368425"/>
    <lineage>
        <taxon>Bacteria</taxon>
        <taxon>Pseudomonadati</taxon>
        <taxon>Pseudomonadota</taxon>
        <taxon>Alphaproteobacteria</taxon>
        <taxon>Hyphomicrobiales</taxon>
        <taxon>Rhizobiaceae</taxon>
        <taxon>Peteryoungia</taxon>
    </lineage>
</organism>
<dbReference type="InterPro" id="IPR036866">
    <property type="entry name" value="RibonucZ/Hydroxyglut_hydro"/>
</dbReference>
<dbReference type="SMART" id="SM00849">
    <property type="entry name" value="Lactamase_B"/>
    <property type="match status" value="1"/>
</dbReference>
<dbReference type="PANTHER" id="PTHR46018">
    <property type="entry name" value="ZINC PHOSPHODIESTERASE ELAC PROTEIN 1"/>
    <property type="match status" value="1"/>
</dbReference>
<proteinExistence type="predicted"/>
<dbReference type="RefSeq" id="WP_307373498.1">
    <property type="nucleotide sequence ID" value="NZ_JAUSUW010000007.1"/>
</dbReference>
<feature type="domain" description="Metallo-beta-lactamase" evidence="3">
    <location>
        <begin position="40"/>
        <end position="247"/>
    </location>
</feature>
<protein>
    <submittedName>
        <fullName evidence="4">Ribonuclease BN (tRNA processing enzyme)</fullName>
    </submittedName>
</protein>
<keyword evidence="1" id="KW-0378">Hydrolase</keyword>
<comment type="caution">
    <text evidence="4">The sequence shown here is derived from an EMBL/GenBank/DDBJ whole genome shotgun (WGS) entry which is preliminary data.</text>
</comment>